<dbReference type="RefSeq" id="XP_030986700.1">
    <property type="nucleotide sequence ID" value="XM_031121050.1"/>
</dbReference>
<dbReference type="GeneID" id="41955964"/>
<reference evidence="3" key="1">
    <citation type="journal article" date="2019" name="Mol. Biol. Evol.">
        <title>Blast fungal genomes show frequent chromosomal changes, gene gains and losses, and effector gene turnover.</title>
        <authorList>
            <person name="Gomez Luciano L.B."/>
            <person name="Jason Tsai I."/>
            <person name="Chuma I."/>
            <person name="Tosa Y."/>
            <person name="Chen Y.H."/>
            <person name="Li J.Y."/>
            <person name="Li M.Y."/>
            <person name="Jade Lu M.Y."/>
            <person name="Nakayashiki H."/>
            <person name="Li W.H."/>
        </authorList>
    </citation>
    <scope>NUCLEOTIDE SEQUENCE</scope>
    <source>
        <strain evidence="3">NI907</strain>
    </source>
</reference>
<dbReference type="AlphaFoldDB" id="A0A6P8BHN1"/>
<keyword evidence="2" id="KW-1185">Reference proteome</keyword>
<gene>
    <name evidence="3" type="ORF">PgNI_00973</name>
</gene>
<proteinExistence type="predicted"/>
<name>A0A6P8BHN1_PYRGI</name>
<reference evidence="3" key="3">
    <citation type="submission" date="2025-08" db="UniProtKB">
        <authorList>
            <consortium name="RefSeq"/>
        </authorList>
    </citation>
    <scope>IDENTIFICATION</scope>
    <source>
        <strain evidence="3">NI907</strain>
    </source>
</reference>
<accession>A0A6P8BHN1</accession>
<protein>
    <recommendedName>
        <fullName evidence="4">Bys1 family protein</fullName>
    </recommendedName>
</protein>
<sequence>MHFSTTAILAIAAAPFTAAQSGGTPPPSARVVNRCSFPVTMWSVGSSISGGFTLGANGGTYGEQFSRDPVTGGRTLKVTRESDGLFTGKPQLNFAYNLDGSQVWYDLSSVFGNALSGSKIVVSSAEASCPAIVWSNGTPPSGSQVKVCTSSKDVTLTLCAP</sequence>
<dbReference type="PANTHER" id="PTHR36195">
    <property type="entry name" value="DOMAIN PROTEIN, PUTATIVE (AFU_ORTHOLOGUE AFUA_5G01990)-RELATED-RELATED"/>
    <property type="match status" value="1"/>
</dbReference>
<keyword evidence="1" id="KW-0732">Signal</keyword>
<dbReference type="Pfam" id="PF04681">
    <property type="entry name" value="Bys1"/>
    <property type="match status" value="1"/>
</dbReference>
<evidence type="ECO:0000256" key="1">
    <source>
        <dbReference type="SAM" id="SignalP"/>
    </source>
</evidence>
<evidence type="ECO:0000313" key="2">
    <source>
        <dbReference type="Proteomes" id="UP000515153"/>
    </source>
</evidence>
<dbReference type="Proteomes" id="UP000515153">
    <property type="component" value="Unplaced"/>
</dbReference>
<dbReference type="OrthoDB" id="3682664at2759"/>
<evidence type="ECO:0008006" key="4">
    <source>
        <dbReference type="Google" id="ProtNLM"/>
    </source>
</evidence>
<feature type="chain" id="PRO_5028214377" description="Bys1 family protein" evidence="1">
    <location>
        <begin position="20"/>
        <end position="161"/>
    </location>
</feature>
<dbReference type="InterPro" id="IPR006771">
    <property type="entry name" value="CetA-like"/>
</dbReference>
<dbReference type="PANTHER" id="PTHR36195:SF4">
    <property type="entry name" value="DOMAIN PROTEIN, PUTATIVE (AFU_ORTHOLOGUE AFUA_5G01990)-RELATED"/>
    <property type="match status" value="1"/>
</dbReference>
<dbReference type="KEGG" id="pgri:PgNI_00973"/>
<feature type="signal peptide" evidence="1">
    <location>
        <begin position="1"/>
        <end position="19"/>
    </location>
</feature>
<reference evidence="3" key="2">
    <citation type="submission" date="2019-10" db="EMBL/GenBank/DDBJ databases">
        <authorList>
            <consortium name="NCBI Genome Project"/>
        </authorList>
    </citation>
    <scope>NUCLEOTIDE SEQUENCE</scope>
    <source>
        <strain evidence="3">NI907</strain>
    </source>
</reference>
<organism evidence="2 3">
    <name type="scientific">Pyricularia grisea</name>
    <name type="common">Crabgrass-specific blast fungus</name>
    <name type="synonym">Magnaporthe grisea</name>
    <dbReference type="NCBI Taxonomy" id="148305"/>
    <lineage>
        <taxon>Eukaryota</taxon>
        <taxon>Fungi</taxon>
        <taxon>Dikarya</taxon>
        <taxon>Ascomycota</taxon>
        <taxon>Pezizomycotina</taxon>
        <taxon>Sordariomycetes</taxon>
        <taxon>Sordariomycetidae</taxon>
        <taxon>Magnaporthales</taxon>
        <taxon>Pyriculariaceae</taxon>
        <taxon>Pyricularia</taxon>
    </lineage>
</organism>
<evidence type="ECO:0000313" key="3">
    <source>
        <dbReference type="RefSeq" id="XP_030986700.1"/>
    </source>
</evidence>